<dbReference type="GO" id="GO:0003729">
    <property type="term" value="F:mRNA binding"/>
    <property type="evidence" value="ECO:0007669"/>
    <property type="project" value="UniProtKB-ARBA"/>
</dbReference>
<comment type="similarity">
    <text evidence="1">Belongs to the bacterial ribosomal protein bS1 family.</text>
</comment>
<dbReference type="CDD" id="cd04465">
    <property type="entry name" value="S1_RPS1_repeat_ec2_hs2"/>
    <property type="match status" value="1"/>
</dbReference>
<sequence length="431" mass="48560">MSDNGIIVESGERHPMELLLAGELNLPKNGETRQGWVIEHRNNIILIDIGAKSEGVIAGSELQNMDDETRELLAVGNEVSVYIVNTEDQHGNVIISYAKAAEERDWTTAEELLASQDVYEGRLIGKNKGGVLIKMGQLRGFIPNSQVSRRRNFDPNAQGQPNNNLIKTKVIEVDRKRGRLILSERAAEKEARQAKRAELLANLEEGNILKGRVINLADFGAFIDVGGVEGLVHLSELSWKRVNSPKDILEVGDKVEVYVLNIDQERERLALSLKRLEPDPWTIIDQYYQVGQLLEATVTKLTKYGAFARLDDEYTLEGLIHISELSENHVNHPRDVVQPKQLVTVRIIRVDKEQRQLGLSIKQVVSDKFVEADLEMLTTIQSDEAIEEDFEEITEEVVEELTEEVVEELTTIQSDEIVEADLEELTAIQDE</sequence>
<dbReference type="InterPro" id="IPR035104">
    <property type="entry name" value="Ribosomal_protein_S1-like"/>
</dbReference>
<evidence type="ECO:0000256" key="2">
    <source>
        <dbReference type="ARBA" id="ARBA00022980"/>
    </source>
</evidence>
<dbReference type="FunFam" id="2.40.50.140:FF:000051">
    <property type="entry name" value="RNA-binding transcriptional accessory protein"/>
    <property type="match status" value="1"/>
</dbReference>
<protein>
    <submittedName>
        <fullName evidence="5">SSU ribosomal protein S1p</fullName>
    </submittedName>
</protein>
<feature type="domain" description="S1 motif" evidence="4">
    <location>
        <begin position="116"/>
        <end position="185"/>
    </location>
</feature>
<dbReference type="Gene3D" id="2.40.50.140">
    <property type="entry name" value="Nucleic acid-binding proteins"/>
    <property type="match status" value="4"/>
</dbReference>
<dbReference type="InterPro" id="IPR050437">
    <property type="entry name" value="Ribos_protein_bS1-like"/>
</dbReference>
<dbReference type="CDD" id="cd05688">
    <property type="entry name" value="S1_RPS1_repeat_ec3"/>
    <property type="match status" value="1"/>
</dbReference>
<dbReference type="PANTHER" id="PTHR10724:SF7">
    <property type="entry name" value="SMALL RIBOSOMAL SUBUNIT PROTEIN BS1C"/>
    <property type="match status" value="1"/>
</dbReference>
<dbReference type="AlphaFoldDB" id="A0A3B0UQI6"/>
<reference evidence="5" key="1">
    <citation type="submission" date="2018-06" db="EMBL/GenBank/DDBJ databases">
        <authorList>
            <person name="Zhirakovskaya E."/>
        </authorList>
    </citation>
    <scope>NUCLEOTIDE SEQUENCE</scope>
</reference>
<proteinExistence type="inferred from homology"/>
<dbReference type="PRINTS" id="PR00681">
    <property type="entry name" value="RIBOSOMALS1"/>
</dbReference>
<dbReference type="SMART" id="SM00316">
    <property type="entry name" value="S1"/>
    <property type="match status" value="4"/>
</dbReference>
<evidence type="ECO:0000313" key="5">
    <source>
        <dbReference type="EMBL" id="VAW30523.1"/>
    </source>
</evidence>
<dbReference type="Pfam" id="PF00575">
    <property type="entry name" value="S1"/>
    <property type="match status" value="4"/>
</dbReference>
<dbReference type="GO" id="GO:0003735">
    <property type="term" value="F:structural constituent of ribosome"/>
    <property type="evidence" value="ECO:0007669"/>
    <property type="project" value="TreeGrafter"/>
</dbReference>
<evidence type="ECO:0000259" key="4">
    <source>
        <dbReference type="PROSITE" id="PS50126"/>
    </source>
</evidence>
<feature type="domain" description="S1 motif" evidence="4">
    <location>
        <begin position="206"/>
        <end position="274"/>
    </location>
</feature>
<dbReference type="EMBL" id="UOEU01000060">
    <property type="protein sequence ID" value="VAW30523.1"/>
    <property type="molecule type" value="Genomic_DNA"/>
</dbReference>
<feature type="domain" description="S1 motif" evidence="4">
    <location>
        <begin position="291"/>
        <end position="362"/>
    </location>
</feature>
<dbReference type="InterPro" id="IPR003029">
    <property type="entry name" value="S1_domain"/>
</dbReference>
<dbReference type="SUPFAM" id="SSF50249">
    <property type="entry name" value="Nucleic acid-binding proteins"/>
    <property type="match status" value="4"/>
</dbReference>
<evidence type="ECO:0000256" key="1">
    <source>
        <dbReference type="ARBA" id="ARBA00006767"/>
    </source>
</evidence>
<organism evidence="5">
    <name type="scientific">hydrothermal vent metagenome</name>
    <dbReference type="NCBI Taxonomy" id="652676"/>
    <lineage>
        <taxon>unclassified sequences</taxon>
        <taxon>metagenomes</taxon>
        <taxon>ecological metagenomes</taxon>
    </lineage>
</organism>
<dbReference type="InterPro" id="IPR012340">
    <property type="entry name" value="NA-bd_OB-fold"/>
</dbReference>
<dbReference type="GO" id="GO:0006412">
    <property type="term" value="P:translation"/>
    <property type="evidence" value="ECO:0007669"/>
    <property type="project" value="TreeGrafter"/>
</dbReference>
<evidence type="ECO:0000256" key="3">
    <source>
        <dbReference type="ARBA" id="ARBA00023274"/>
    </source>
</evidence>
<dbReference type="PANTHER" id="PTHR10724">
    <property type="entry name" value="30S RIBOSOMAL PROTEIN S1"/>
    <property type="match status" value="1"/>
</dbReference>
<name>A0A3B0UQI6_9ZZZZ</name>
<keyword evidence="3" id="KW-0687">Ribonucleoprotein</keyword>
<feature type="domain" description="S1 motif" evidence="4">
    <location>
        <begin position="30"/>
        <end position="98"/>
    </location>
</feature>
<dbReference type="GO" id="GO:0022627">
    <property type="term" value="C:cytosolic small ribosomal subunit"/>
    <property type="evidence" value="ECO:0007669"/>
    <property type="project" value="TreeGrafter"/>
</dbReference>
<accession>A0A3B0UQI6</accession>
<gene>
    <name evidence="5" type="ORF">MNBD_CHLOROFLEXI01-3783</name>
</gene>
<dbReference type="PROSITE" id="PS50126">
    <property type="entry name" value="S1"/>
    <property type="match status" value="4"/>
</dbReference>
<keyword evidence="2 5" id="KW-0689">Ribosomal protein</keyword>